<dbReference type="PANTHER" id="PTHR11941">
    <property type="entry name" value="ENOYL-COA HYDRATASE-RELATED"/>
    <property type="match status" value="1"/>
</dbReference>
<reference evidence="2 3" key="1">
    <citation type="submission" date="2020-11" db="EMBL/GenBank/DDBJ databases">
        <title>Kefir isolates.</title>
        <authorList>
            <person name="Marcisauskas S."/>
            <person name="Kim Y."/>
            <person name="Blasche S."/>
        </authorList>
    </citation>
    <scope>NUCLEOTIDE SEQUENCE [LARGE SCALE GENOMIC DNA]</scope>
    <source>
        <strain evidence="2 3">KR</strain>
    </source>
</reference>
<comment type="caution">
    <text evidence="2">The sequence shown here is derived from an EMBL/GenBank/DDBJ whole genome shotgun (WGS) entry which is preliminary data.</text>
</comment>
<dbReference type="InterPro" id="IPR001753">
    <property type="entry name" value="Enoyl-CoA_hydra/iso"/>
</dbReference>
<proteinExistence type="predicted"/>
<dbReference type="GO" id="GO:0006635">
    <property type="term" value="P:fatty acid beta-oxidation"/>
    <property type="evidence" value="ECO:0007669"/>
    <property type="project" value="TreeGrafter"/>
</dbReference>
<dbReference type="GO" id="GO:0004165">
    <property type="term" value="F:delta(3)-delta(2)-enoyl-CoA isomerase activity"/>
    <property type="evidence" value="ECO:0007669"/>
    <property type="project" value="TreeGrafter"/>
</dbReference>
<dbReference type="InterPro" id="IPR029045">
    <property type="entry name" value="ClpP/crotonase-like_dom_sf"/>
</dbReference>
<dbReference type="EMBL" id="PUHQ01000039">
    <property type="protein sequence ID" value="KAG0660937.1"/>
    <property type="molecule type" value="Genomic_DNA"/>
</dbReference>
<dbReference type="Proteomes" id="UP000777482">
    <property type="component" value="Unassembled WGS sequence"/>
</dbReference>
<feature type="region of interest" description="Disordered" evidence="1">
    <location>
        <begin position="1"/>
        <end position="26"/>
    </location>
</feature>
<gene>
    <name evidence="2" type="ORF">C6P46_004210</name>
</gene>
<evidence type="ECO:0000256" key="1">
    <source>
        <dbReference type="SAM" id="MobiDB-lite"/>
    </source>
</evidence>
<dbReference type="OrthoDB" id="1696280at2759"/>
<evidence type="ECO:0000313" key="2">
    <source>
        <dbReference type="EMBL" id="KAG0660937.1"/>
    </source>
</evidence>
<accession>A0A9P6W2V2</accession>
<dbReference type="AlphaFoldDB" id="A0A9P6W2V2"/>
<dbReference type="Pfam" id="PF00378">
    <property type="entry name" value="ECH_1"/>
    <property type="match status" value="1"/>
</dbReference>
<dbReference type="CDD" id="cd06558">
    <property type="entry name" value="crotonase-like"/>
    <property type="match status" value="1"/>
</dbReference>
<organism evidence="2 3">
    <name type="scientific">Rhodotorula mucilaginosa</name>
    <name type="common">Yeast</name>
    <name type="synonym">Rhodotorula rubra</name>
    <dbReference type="NCBI Taxonomy" id="5537"/>
    <lineage>
        <taxon>Eukaryota</taxon>
        <taxon>Fungi</taxon>
        <taxon>Dikarya</taxon>
        <taxon>Basidiomycota</taxon>
        <taxon>Pucciniomycotina</taxon>
        <taxon>Microbotryomycetes</taxon>
        <taxon>Sporidiobolales</taxon>
        <taxon>Sporidiobolaceae</taxon>
        <taxon>Rhodotorula</taxon>
    </lineage>
</organism>
<dbReference type="GO" id="GO:0005777">
    <property type="term" value="C:peroxisome"/>
    <property type="evidence" value="ECO:0007669"/>
    <property type="project" value="TreeGrafter"/>
</dbReference>
<protein>
    <submittedName>
        <fullName evidence="2">Uncharacterized protein</fullName>
    </submittedName>
</protein>
<sequence>MPLDRPLAPAPESSTSRPSDQQREDRNSAYSMIRAGRRRIAGLESCLELLLHSHLSLYQAHLEQLRYTSTMTSAVTFPRGQKEGWATVTEPASGVWLLEMHNFQNSPDNRLEPEFIRQALLPALDYVELAWHKAAKAGTHKGGSLVITGERKVGKFFSNGLNLDCLPAYPTFFGDYYYKLLSRVITFPLTTIAAINGHCFAGGLCLALACDWRICRAGSHSAYF</sequence>
<name>A0A9P6W2V2_RHOMI</name>
<dbReference type="Gene3D" id="3.90.226.10">
    <property type="entry name" value="2-enoyl-CoA Hydratase, Chain A, domain 1"/>
    <property type="match status" value="1"/>
</dbReference>
<keyword evidence="3" id="KW-1185">Reference proteome</keyword>
<evidence type="ECO:0000313" key="3">
    <source>
        <dbReference type="Proteomes" id="UP000777482"/>
    </source>
</evidence>
<dbReference type="PANTHER" id="PTHR11941:SF75">
    <property type="entry name" value="ENOYL-COA HYDRATASE_ISOMERASE FAMILY PROTEIN"/>
    <property type="match status" value="1"/>
</dbReference>
<dbReference type="SUPFAM" id="SSF52096">
    <property type="entry name" value="ClpP/crotonase"/>
    <property type="match status" value="1"/>
</dbReference>